<feature type="compositionally biased region" description="Polar residues" evidence="2">
    <location>
        <begin position="185"/>
        <end position="203"/>
    </location>
</feature>
<sequence>MASSQTHPGTSLPSFGSASFSLQEISQMGLDVDPSPHTTSPYTRSLEDHEPNSVTSNEVPDSGSRNLILNGEHTQPLSTRVLPSPKIRTETDSLQGAASVPTQSNYHHFVGDEQLYRYNANIQPGSFEHQAAQGTYGLPFVGPISYPYYPVIQYQVHCIAASKLHHCCGCIDIQRPKSALDDSGQDSSEQPLQDNSAATQKSYPISRRRQETCQRQVSQPCHIVSQSNNAPNESGGSENSSAEYQSQSVNPEYGETPQPDPTVLHSTFEKEINQKSTEISAGSQSNGTRDNQRGIREKAKPGISTKAVNHKPNTRALQRKKRALVRGGLKTLPADLEERIVKNAISSQGLGSPLTRGEMLEMAQKALKDTGDHRAVGTVWLGLFMKKHHELSLNE</sequence>
<dbReference type="EMBL" id="MPDP01000201">
    <property type="protein sequence ID" value="KAK1471435.1"/>
    <property type="molecule type" value="Genomic_DNA"/>
</dbReference>
<organism evidence="4 5">
    <name type="scientific">Colletotrichum cuscutae</name>
    <dbReference type="NCBI Taxonomy" id="1209917"/>
    <lineage>
        <taxon>Eukaryota</taxon>
        <taxon>Fungi</taxon>
        <taxon>Dikarya</taxon>
        <taxon>Ascomycota</taxon>
        <taxon>Pezizomycotina</taxon>
        <taxon>Sordariomycetes</taxon>
        <taxon>Hypocreomycetidae</taxon>
        <taxon>Glomerellales</taxon>
        <taxon>Glomerellaceae</taxon>
        <taxon>Colletotrichum</taxon>
        <taxon>Colletotrichum acutatum species complex</taxon>
    </lineage>
</organism>
<feature type="compositionally biased region" description="Low complexity" evidence="2">
    <location>
        <begin position="227"/>
        <end position="243"/>
    </location>
</feature>
<keyword evidence="5" id="KW-1185">Reference proteome</keyword>
<evidence type="ECO:0000313" key="5">
    <source>
        <dbReference type="Proteomes" id="UP001239213"/>
    </source>
</evidence>
<dbReference type="InterPro" id="IPR006600">
    <property type="entry name" value="HTH_CenpB_DNA-bd_dom"/>
</dbReference>
<dbReference type="PROSITE" id="PS51253">
    <property type="entry name" value="HTH_CENPB"/>
    <property type="match status" value="1"/>
</dbReference>
<feature type="region of interest" description="Disordered" evidence="2">
    <location>
        <begin position="29"/>
        <end position="65"/>
    </location>
</feature>
<accession>A0AAI9V5P2</accession>
<evidence type="ECO:0000259" key="3">
    <source>
        <dbReference type="PROSITE" id="PS51253"/>
    </source>
</evidence>
<reference evidence="4" key="1">
    <citation type="submission" date="2016-11" db="EMBL/GenBank/DDBJ databases">
        <title>The genome sequence of Colletotrichum cuscutae.</title>
        <authorList>
            <person name="Baroncelli R."/>
        </authorList>
    </citation>
    <scope>NUCLEOTIDE SEQUENCE</scope>
    <source>
        <strain evidence="4">IMI 304802</strain>
    </source>
</reference>
<proteinExistence type="predicted"/>
<evidence type="ECO:0000313" key="4">
    <source>
        <dbReference type="EMBL" id="KAK1471435.1"/>
    </source>
</evidence>
<feature type="region of interest" description="Disordered" evidence="2">
    <location>
        <begin position="178"/>
        <end position="263"/>
    </location>
</feature>
<feature type="compositionally biased region" description="Polar residues" evidence="2">
    <location>
        <begin position="52"/>
        <end position="65"/>
    </location>
</feature>
<evidence type="ECO:0000256" key="1">
    <source>
        <dbReference type="ARBA" id="ARBA00023125"/>
    </source>
</evidence>
<evidence type="ECO:0000256" key="2">
    <source>
        <dbReference type="SAM" id="MobiDB-lite"/>
    </source>
</evidence>
<protein>
    <recommendedName>
        <fullName evidence="3">HTH CENPB-type domain-containing protein</fullName>
    </recommendedName>
</protein>
<dbReference type="AlphaFoldDB" id="A0AAI9V5P2"/>
<feature type="region of interest" description="Disordered" evidence="2">
    <location>
        <begin position="276"/>
        <end position="307"/>
    </location>
</feature>
<keyword evidence="1" id="KW-0238">DNA-binding</keyword>
<feature type="compositionally biased region" description="Basic and acidic residues" evidence="2">
    <location>
        <begin position="290"/>
        <end position="300"/>
    </location>
</feature>
<name>A0AAI9V5P2_9PEZI</name>
<feature type="domain" description="HTH CENPB-type" evidence="3">
    <location>
        <begin position="324"/>
        <end position="394"/>
    </location>
</feature>
<feature type="compositionally biased region" description="Polar residues" evidence="2">
    <location>
        <begin position="276"/>
        <end position="289"/>
    </location>
</feature>
<comment type="caution">
    <text evidence="4">The sequence shown here is derived from an EMBL/GenBank/DDBJ whole genome shotgun (WGS) entry which is preliminary data.</text>
</comment>
<dbReference type="Proteomes" id="UP001239213">
    <property type="component" value="Unassembled WGS sequence"/>
</dbReference>
<gene>
    <name evidence="4" type="ORF">CCUS01_05916</name>
</gene>
<dbReference type="GO" id="GO:0003677">
    <property type="term" value="F:DNA binding"/>
    <property type="evidence" value="ECO:0007669"/>
    <property type="project" value="UniProtKB-KW"/>
</dbReference>